<keyword evidence="1" id="KW-0812">Transmembrane</keyword>
<evidence type="ECO:0000313" key="3">
    <source>
        <dbReference type="Proteomes" id="UP000002274"/>
    </source>
</evidence>
<sequence length="132" mass="14557">MSVAPVFLLAGIGGLLVVLNSRLVRIVDRSRELQALTQSRDTPVSSERESKTELQAMKRRMALVMKAIELLTVTILLVALVVAVVFISVVTQLDLALLVVPLFVMAMVCLMAAALLFQREVQLATAQVRRWL</sequence>
<dbReference type="Proteomes" id="UP000002274">
    <property type="component" value="Chromosome"/>
</dbReference>
<dbReference type="RefSeq" id="WP_011825992.1">
    <property type="nucleotide sequence ID" value="NC_008820.1"/>
</dbReference>
<organism evidence="2 3">
    <name type="scientific">Prochlorococcus marinus (strain MIT 9303)</name>
    <dbReference type="NCBI Taxonomy" id="59922"/>
    <lineage>
        <taxon>Bacteria</taxon>
        <taxon>Bacillati</taxon>
        <taxon>Cyanobacteriota</taxon>
        <taxon>Cyanophyceae</taxon>
        <taxon>Synechococcales</taxon>
        <taxon>Prochlorococcaceae</taxon>
        <taxon>Prochlorococcus</taxon>
    </lineage>
</organism>
<evidence type="ECO:0000256" key="1">
    <source>
        <dbReference type="SAM" id="Phobius"/>
    </source>
</evidence>
<reference evidence="2 3" key="1">
    <citation type="journal article" date="2007" name="PLoS Genet.">
        <title>Patterns and implications of gene gain and loss in the evolution of Prochlorococcus.</title>
        <authorList>
            <person name="Kettler G.C."/>
            <person name="Martiny A.C."/>
            <person name="Huang K."/>
            <person name="Zucker J."/>
            <person name="Coleman M.L."/>
            <person name="Rodrigue S."/>
            <person name="Chen F."/>
            <person name="Lapidus A."/>
            <person name="Ferriera S."/>
            <person name="Johnson J."/>
            <person name="Steglich C."/>
            <person name="Church G.M."/>
            <person name="Richardson P."/>
            <person name="Chisholm S.W."/>
        </authorList>
    </citation>
    <scope>NUCLEOTIDE SEQUENCE [LARGE SCALE GENOMIC DNA]</scope>
    <source>
        <strain evidence="2 3">MIT 9303</strain>
    </source>
</reference>
<evidence type="ECO:0000313" key="2">
    <source>
        <dbReference type="EMBL" id="ABM78094.1"/>
    </source>
</evidence>
<feature type="transmembrane region" description="Helical" evidence="1">
    <location>
        <begin position="95"/>
        <end position="117"/>
    </location>
</feature>
<dbReference type="Pfam" id="PF11026">
    <property type="entry name" value="DUF2721"/>
    <property type="match status" value="1"/>
</dbReference>
<keyword evidence="1" id="KW-1133">Transmembrane helix</keyword>
<accession>A2C9D4</accession>
<proteinExistence type="predicted"/>
<protein>
    <submittedName>
        <fullName evidence="2">Possible HAMP domain</fullName>
    </submittedName>
</protein>
<name>A2C9D4_PROM3</name>
<dbReference type="EMBL" id="CP000554">
    <property type="protein sequence ID" value="ABM78094.1"/>
    <property type="molecule type" value="Genomic_DNA"/>
</dbReference>
<dbReference type="BioCyc" id="PMAR59922:G1G80-1164-MONOMER"/>
<gene>
    <name evidence="2" type="ordered locus">P9303_13471</name>
</gene>
<dbReference type="InterPro" id="IPR021279">
    <property type="entry name" value="DUF2721"/>
</dbReference>
<feature type="transmembrane region" description="Helical" evidence="1">
    <location>
        <begin position="6"/>
        <end position="24"/>
    </location>
</feature>
<keyword evidence="1" id="KW-0472">Membrane</keyword>
<feature type="transmembrane region" description="Helical" evidence="1">
    <location>
        <begin position="67"/>
        <end position="89"/>
    </location>
</feature>
<dbReference type="KEGG" id="pmf:P9303_13471"/>
<dbReference type="AlphaFoldDB" id="A2C9D4"/>
<dbReference type="HOGENOM" id="CLU_118464_2_1_3"/>